<dbReference type="InterPro" id="IPR035907">
    <property type="entry name" value="Hppk_sf"/>
</dbReference>
<keyword evidence="8" id="KW-0067">ATP-binding</keyword>
<dbReference type="Gene3D" id="3.30.70.560">
    <property type="entry name" value="7,8-Dihydro-6-hydroxymethylpterin-pyrophosphokinase HPPK"/>
    <property type="match status" value="1"/>
</dbReference>
<evidence type="ECO:0000256" key="5">
    <source>
        <dbReference type="ARBA" id="ARBA00022679"/>
    </source>
</evidence>
<reference evidence="14 15" key="1">
    <citation type="journal article" date="2012" name="J. Bacteriol.">
        <title>Genome Sequence of Oceanibaculum indicum Type Strain P24.</title>
        <authorList>
            <person name="Lai Q."/>
            <person name="Shao Z."/>
        </authorList>
    </citation>
    <scope>NUCLEOTIDE SEQUENCE [LARGE SCALE GENOMIC DNA]</scope>
    <source>
        <strain evidence="14 15">P24</strain>
    </source>
</reference>
<proteinExistence type="inferred from homology"/>
<comment type="caution">
    <text evidence="14">The sequence shown here is derived from an EMBL/GenBank/DDBJ whole genome shotgun (WGS) entry which is preliminary data.</text>
</comment>
<evidence type="ECO:0000259" key="13">
    <source>
        <dbReference type="Pfam" id="PF01288"/>
    </source>
</evidence>
<dbReference type="eggNOG" id="COG0801">
    <property type="taxonomic scope" value="Bacteria"/>
</dbReference>
<dbReference type="CDD" id="cd00483">
    <property type="entry name" value="HPPK"/>
    <property type="match status" value="1"/>
</dbReference>
<accession>K2IXY2</accession>
<dbReference type="EMBL" id="AMRL01000012">
    <property type="protein sequence ID" value="EKE75336.1"/>
    <property type="molecule type" value="Genomic_DNA"/>
</dbReference>
<keyword evidence="9" id="KW-0289">Folate biosynthesis</keyword>
<evidence type="ECO:0000256" key="12">
    <source>
        <dbReference type="ARBA" id="ARBA00033413"/>
    </source>
</evidence>
<dbReference type="Pfam" id="PF01288">
    <property type="entry name" value="HPPK"/>
    <property type="match status" value="1"/>
</dbReference>
<evidence type="ECO:0000256" key="10">
    <source>
        <dbReference type="ARBA" id="ARBA00029409"/>
    </source>
</evidence>
<dbReference type="UniPathway" id="UPA00077">
    <property type="reaction ID" value="UER00155"/>
</dbReference>
<keyword evidence="15" id="KW-1185">Reference proteome</keyword>
<dbReference type="PANTHER" id="PTHR43071">
    <property type="entry name" value="2-AMINO-4-HYDROXY-6-HYDROXYMETHYLDIHYDROPTERIDINE PYROPHOSPHOKINASE"/>
    <property type="match status" value="1"/>
</dbReference>
<dbReference type="SUPFAM" id="SSF55083">
    <property type="entry name" value="6-hydroxymethyl-7,8-dihydropterin pyrophosphokinase, HPPK"/>
    <property type="match status" value="1"/>
</dbReference>
<dbReference type="PATRIC" id="fig|1207063.3.peg.2181"/>
<keyword evidence="6" id="KW-0547">Nucleotide-binding</keyword>
<evidence type="ECO:0000256" key="6">
    <source>
        <dbReference type="ARBA" id="ARBA00022741"/>
    </source>
</evidence>
<comment type="pathway">
    <text evidence="1">Cofactor biosynthesis; tetrahydrofolate biosynthesis; 2-amino-4-hydroxy-6-hydroxymethyl-7,8-dihydropteridine diphosphate from 7,8-dihydroneopterin triphosphate: step 4/4.</text>
</comment>
<organism evidence="14 15">
    <name type="scientific">Oceanibaculum indicum P24</name>
    <dbReference type="NCBI Taxonomy" id="1207063"/>
    <lineage>
        <taxon>Bacteria</taxon>
        <taxon>Pseudomonadati</taxon>
        <taxon>Pseudomonadota</taxon>
        <taxon>Alphaproteobacteria</taxon>
        <taxon>Rhodospirillales</taxon>
        <taxon>Oceanibaculaceae</taxon>
        <taxon>Oceanibaculum</taxon>
    </lineage>
</organism>
<evidence type="ECO:0000256" key="3">
    <source>
        <dbReference type="ARBA" id="ARBA00013253"/>
    </source>
</evidence>
<dbReference type="EC" id="2.7.6.3" evidence="3"/>
<dbReference type="GO" id="GO:0046656">
    <property type="term" value="P:folic acid biosynthetic process"/>
    <property type="evidence" value="ECO:0007669"/>
    <property type="project" value="UniProtKB-KW"/>
</dbReference>
<evidence type="ECO:0000313" key="14">
    <source>
        <dbReference type="EMBL" id="EKE75336.1"/>
    </source>
</evidence>
<dbReference type="RefSeq" id="WP_008944762.1">
    <property type="nucleotide sequence ID" value="NZ_AMRL01000012.1"/>
</dbReference>
<dbReference type="GO" id="GO:0003848">
    <property type="term" value="F:2-amino-4-hydroxy-6-hydroxymethyldihydropteridine diphosphokinase activity"/>
    <property type="evidence" value="ECO:0007669"/>
    <property type="project" value="UniProtKB-EC"/>
</dbReference>
<evidence type="ECO:0000256" key="2">
    <source>
        <dbReference type="ARBA" id="ARBA00005810"/>
    </source>
</evidence>
<gene>
    <name evidence="14" type="ORF">P24_10780</name>
</gene>
<dbReference type="InterPro" id="IPR000550">
    <property type="entry name" value="Hppk"/>
</dbReference>
<evidence type="ECO:0000256" key="8">
    <source>
        <dbReference type="ARBA" id="ARBA00022840"/>
    </source>
</evidence>
<evidence type="ECO:0000256" key="1">
    <source>
        <dbReference type="ARBA" id="ARBA00005051"/>
    </source>
</evidence>
<sequence length="166" mass="18344">MILVAIGSNLPGAGFDTPRAVCLAALEMLERDPDIRVVARSRLFESAPVPLSDQPWYANGAVLVETALPPAALLARLHEIEAQFGRVRQVRNEARVLDLDLLAYHDVQNDRAEVPPLLPHPRLRERAFVLRPLLDIARDWCHPGDSRDIPALLAALSPGQALHPIR</sequence>
<protein>
    <recommendedName>
        <fullName evidence="4">2-amino-4-hydroxy-6-hydroxymethyldihydropteridine pyrophosphokinase</fullName>
        <ecNumber evidence="3">2.7.6.3</ecNumber>
    </recommendedName>
    <alternativeName>
        <fullName evidence="11">6-hydroxymethyl-7,8-dihydropterin pyrophosphokinase</fullName>
    </alternativeName>
    <alternativeName>
        <fullName evidence="12">7,8-dihydro-6-hydroxymethylpterin-pyrophosphokinase</fullName>
    </alternativeName>
</protein>
<keyword evidence="5" id="KW-0808">Transferase</keyword>
<evidence type="ECO:0000256" key="9">
    <source>
        <dbReference type="ARBA" id="ARBA00022909"/>
    </source>
</evidence>
<dbReference type="PANTHER" id="PTHR43071:SF1">
    <property type="entry name" value="2-AMINO-4-HYDROXY-6-HYDROXYMETHYLDIHYDROPTERIDINE PYROPHOSPHOKINASE"/>
    <property type="match status" value="1"/>
</dbReference>
<comment type="similarity">
    <text evidence="2">Belongs to the HPPK family.</text>
</comment>
<dbReference type="NCBIfam" id="TIGR01498">
    <property type="entry name" value="folK"/>
    <property type="match status" value="1"/>
</dbReference>
<dbReference type="GO" id="GO:0016301">
    <property type="term" value="F:kinase activity"/>
    <property type="evidence" value="ECO:0007669"/>
    <property type="project" value="UniProtKB-KW"/>
</dbReference>
<dbReference type="GO" id="GO:0046654">
    <property type="term" value="P:tetrahydrofolate biosynthetic process"/>
    <property type="evidence" value="ECO:0007669"/>
    <property type="project" value="UniProtKB-UniPathway"/>
</dbReference>
<feature type="domain" description="7,8-dihydro-6-hydroxymethylpterin-pyrophosphokinase" evidence="13">
    <location>
        <begin position="4"/>
        <end position="137"/>
    </location>
</feature>
<dbReference type="Proteomes" id="UP000006746">
    <property type="component" value="Unassembled WGS sequence"/>
</dbReference>
<evidence type="ECO:0000256" key="4">
    <source>
        <dbReference type="ARBA" id="ARBA00016218"/>
    </source>
</evidence>
<comment type="function">
    <text evidence="10">Catalyzes the transfer of pyrophosphate from adenosine triphosphate (ATP) to 6-hydroxymethyl-7,8-dihydropterin, an enzymatic step in folate biosynthesis pathway.</text>
</comment>
<keyword evidence="7 14" id="KW-0418">Kinase</keyword>
<evidence type="ECO:0000256" key="11">
    <source>
        <dbReference type="ARBA" id="ARBA00029766"/>
    </source>
</evidence>
<evidence type="ECO:0000313" key="15">
    <source>
        <dbReference type="Proteomes" id="UP000006746"/>
    </source>
</evidence>
<dbReference type="AlphaFoldDB" id="K2IXY2"/>
<dbReference type="STRING" id="1207063.P24_10780"/>
<dbReference type="GO" id="GO:0005524">
    <property type="term" value="F:ATP binding"/>
    <property type="evidence" value="ECO:0007669"/>
    <property type="project" value="UniProtKB-KW"/>
</dbReference>
<evidence type="ECO:0000256" key="7">
    <source>
        <dbReference type="ARBA" id="ARBA00022777"/>
    </source>
</evidence>
<name>K2IXY2_9PROT</name>